<evidence type="ECO:0000313" key="1">
    <source>
        <dbReference type="EMBL" id="AYV77632.1"/>
    </source>
</evidence>
<protein>
    <submittedName>
        <fullName evidence="1">Uncharacterized protein</fullName>
    </submittedName>
</protein>
<proteinExistence type="predicted"/>
<name>A0A3G4ZRU2_9VIRU</name>
<gene>
    <name evidence="1" type="ORF">Dasosvirus15_5</name>
</gene>
<organism evidence="1">
    <name type="scientific">Dasosvirus sp</name>
    <dbReference type="NCBI Taxonomy" id="2487764"/>
    <lineage>
        <taxon>Viruses</taxon>
        <taxon>Varidnaviria</taxon>
        <taxon>Bamfordvirae</taxon>
        <taxon>Nucleocytoviricota</taxon>
        <taxon>Megaviricetes</taxon>
        <taxon>Imitervirales</taxon>
        <taxon>Mimiviridae</taxon>
        <taxon>Klosneuvirinae</taxon>
    </lineage>
</organism>
<sequence length="103" mass="12341">MCVVIFIDQDEKFAYIENISYFDKCVRSGMPRTRGGSLLLRLALDFIREYLKPKFDLQYIQLKDNSFVYCKQVRDKIEFCNMYMLSHGDTWYGKYGFVTFIKN</sequence>
<reference evidence="1" key="1">
    <citation type="submission" date="2018-10" db="EMBL/GenBank/DDBJ databases">
        <title>Hidden diversity of soil giant viruses.</title>
        <authorList>
            <person name="Schulz F."/>
            <person name="Alteio L."/>
            <person name="Goudeau D."/>
            <person name="Ryan E.M."/>
            <person name="Malmstrom R.R."/>
            <person name="Blanchard J."/>
            <person name="Woyke T."/>
        </authorList>
    </citation>
    <scope>NUCLEOTIDE SEQUENCE</scope>
    <source>
        <strain evidence="1">DSV1</strain>
    </source>
</reference>
<accession>A0A3G4ZRU2</accession>
<dbReference type="EMBL" id="MK072056">
    <property type="protein sequence ID" value="AYV77632.1"/>
    <property type="molecule type" value="Genomic_DNA"/>
</dbReference>